<evidence type="ECO:0000313" key="2">
    <source>
        <dbReference type="EMBL" id="SES36037.1"/>
    </source>
</evidence>
<dbReference type="Proteomes" id="UP000199051">
    <property type="component" value="Unassembled WGS sequence"/>
</dbReference>
<reference evidence="3" key="1">
    <citation type="submission" date="2016-10" db="EMBL/GenBank/DDBJ databases">
        <authorList>
            <person name="Varghese N."/>
            <person name="Submissions S."/>
        </authorList>
    </citation>
    <scope>NUCLEOTIDE SEQUENCE [LARGE SCALE GENOMIC DNA]</scope>
    <source>
        <strain evidence="3">DSM 44260</strain>
    </source>
</reference>
<accession>A0A1H9WQU6</accession>
<evidence type="ECO:0000313" key="3">
    <source>
        <dbReference type="Proteomes" id="UP000199051"/>
    </source>
</evidence>
<feature type="compositionally biased region" description="Polar residues" evidence="1">
    <location>
        <begin position="27"/>
        <end position="42"/>
    </location>
</feature>
<keyword evidence="3" id="KW-1185">Reference proteome</keyword>
<gene>
    <name evidence="2" type="ORF">SAMN04487818_11175</name>
</gene>
<proteinExistence type="predicted"/>
<sequence>MMPLAPVITAVAAVVFVSCLLVLASRQQRSEATSGRHSQAVSSYVGKHWREPKQPPSPVLSHALKTVGTHGLGFSRESEAAWPVSTTRPRLCAPHPVGPYGVGARLDIP</sequence>
<dbReference type="STRING" id="155974.SAMN04487818_11175"/>
<evidence type="ECO:0000256" key="1">
    <source>
        <dbReference type="SAM" id="MobiDB-lite"/>
    </source>
</evidence>
<protein>
    <submittedName>
        <fullName evidence="2">Uncharacterized protein</fullName>
    </submittedName>
</protein>
<name>A0A1H9WQU6_9PSEU</name>
<feature type="region of interest" description="Disordered" evidence="1">
    <location>
        <begin position="27"/>
        <end position="59"/>
    </location>
</feature>
<dbReference type="AlphaFoldDB" id="A0A1H9WQU6"/>
<organism evidence="2 3">
    <name type="scientific">Actinokineospora terrae</name>
    <dbReference type="NCBI Taxonomy" id="155974"/>
    <lineage>
        <taxon>Bacteria</taxon>
        <taxon>Bacillati</taxon>
        <taxon>Actinomycetota</taxon>
        <taxon>Actinomycetes</taxon>
        <taxon>Pseudonocardiales</taxon>
        <taxon>Pseudonocardiaceae</taxon>
        <taxon>Actinokineospora</taxon>
    </lineage>
</organism>
<dbReference type="EMBL" id="FOGI01000011">
    <property type="protein sequence ID" value="SES36037.1"/>
    <property type="molecule type" value="Genomic_DNA"/>
</dbReference>